<feature type="transmembrane region" description="Helical" evidence="4">
    <location>
        <begin position="7"/>
        <end position="28"/>
    </location>
</feature>
<protein>
    <recommendedName>
        <fullName evidence="5">HIG1 domain-containing protein</fullName>
    </recommendedName>
</protein>
<dbReference type="KEGG" id="mcg:GL4_3333"/>
<dbReference type="EMBL" id="AP014648">
    <property type="protein sequence ID" value="BAQ18757.1"/>
    <property type="molecule type" value="Genomic_DNA"/>
</dbReference>
<evidence type="ECO:0000256" key="4">
    <source>
        <dbReference type="SAM" id="Phobius"/>
    </source>
</evidence>
<keyword evidence="7" id="KW-1185">Reference proteome</keyword>
<dbReference type="HOGENOM" id="CLU_186083_2_0_5"/>
<reference evidence="6 7" key="1">
    <citation type="submission" date="2014-09" db="EMBL/GenBank/DDBJ databases">
        <title>Genome sequencing of Methyloceanibacter caenitepidi Gela4.</title>
        <authorList>
            <person name="Takeuchi M."/>
            <person name="Susumu S."/>
            <person name="Kamagata Y."/>
            <person name="Oshima K."/>
            <person name="Hattori M."/>
            <person name="Iwasaki W."/>
        </authorList>
    </citation>
    <scope>NUCLEOTIDE SEQUENCE [LARGE SCALE GENOMIC DNA]</scope>
    <source>
        <strain evidence="6 7">Gela4</strain>
    </source>
</reference>
<dbReference type="InterPro" id="IPR007667">
    <property type="entry name" value="Hypoxia_induced_domain"/>
</dbReference>
<dbReference type="Pfam" id="PF04588">
    <property type="entry name" value="HIG_1_N"/>
    <property type="match status" value="1"/>
</dbReference>
<sequence length="66" mass="7374">MEYALRWILPFAVLAVVIVLILGLFNMLRGNNPNLSQKLMRARVLLQLAALIVAMAIAYLAGMRPH</sequence>
<feature type="domain" description="HIG1" evidence="5">
    <location>
        <begin position="1"/>
        <end position="66"/>
    </location>
</feature>
<gene>
    <name evidence="6" type="ORF">GL4_3333</name>
</gene>
<dbReference type="OrthoDB" id="7951376at2"/>
<evidence type="ECO:0000313" key="7">
    <source>
        <dbReference type="Proteomes" id="UP000031643"/>
    </source>
</evidence>
<evidence type="ECO:0000256" key="1">
    <source>
        <dbReference type="ARBA" id="ARBA00022692"/>
    </source>
</evidence>
<dbReference type="AlphaFoldDB" id="A0A0A8K8A0"/>
<dbReference type="Proteomes" id="UP000031643">
    <property type="component" value="Chromosome"/>
</dbReference>
<feature type="transmembrane region" description="Helical" evidence="4">
    <location>
        <begin position="40"/>
        <end position="61"/>
    </location>
</feature>
<dbReference type="PROSITE" id="PS51503">
    <property type="entry name" value="HIG1"/>
    <property type="match status" value="1"/>
</dbReference>
<dbReference type="NCBIfam" id="NF033233">
    <property type="entry name" value="twin_helix"/>
    <property type="match status" value="1"/>
</dbReference>
<keyword evidence="3 4" id="KW-0472">Membrane</keyword>
<evidence type="ECO:0000259" key="5">
    <source>
        <dbReference type="PROSITE" id="PS51503"/>
    </source>
</evidence>
<keyword evidence="2 4" id="KW-1133">Transmembrane helix</keyword>
<accession>A0A0A8K8A0</accession>
<dbReference type="RefSeq" id="WP_045369024.1">
    <property type="nucleotide sequence ID" value="NZ_AP014648.1"/>
</dbReference>
<dbReference type="STRING" id="1384459.GL4_3333"/>
<name>A0A0A8K8A0_9HYPH</name>
<proteinExistence type="predicted"/>
<keyword evidence="1 4" id="KW-0812">Transmembrane</keyword>
<dbReference type="Gene3D" id="6.10.140.1320">
    <property type="match status" value="1"/>
</dbReference>
<evidence type="ECO:0000256" key="3">
    <source>
        <dbReference type="ARBA" id="ARBA00023136"/>
    </source>
</evidence>
<organism evidence="6 7">
    <name type="scientific">Methyloceanibacter caenitepidi</name>
    <dbReference type="NCBI Taxonomy" id="1384459"/>
    <lineage>
        <taxon>Bacteria</taxon>
        <taxon>Pseudomonadati</taxon>
        <taxon>Pseudomonadota</taxon>
        <taxon>Alphaproteobacteria</taxon>
        <taxon>Hyphomicrobiales</taxon>
        <taxon>Hyphomicrobiaceae</taxon>
        <taxon>Methyloceanibacter</taxon>
    </lineage>
</organism>
<evidence type="ECO:0000256" key="2">
    <source>
        <dbReference type="ARBA" id="ARBA00022989"/>
    </source>
</evidence>
<evidence type="ECO:0000313" key="6">
    <source>
        <dbReference type="EMBL" id="BAQ18757.1"/>
    </source>
</evidence>